<dbReference type="EMBL" id="DS231616">
    <property type="protein sequence ID" value="EDU45437.1"/>
    <property type="molecule type" value="Genomic_DNA"/>
</dbReference>
<proteinExistence type="predicted"/>
<protein>
    <submittedName>
        <fullName evidence="1">Uncharacterized protein</fullName>
    </submittedName>
</protein>
<gene>
    <name evidence="1" type="ORF">PTRG_02914</name>
</gene>
<evidence type="ECO:0000313" key="2">
    <source>
        <dbReference type="Proteomes" id="UP000001471"/>
    </source>
</evidence>
<dbReference type="HOGENOM" id="CLU_2498977_0_0_1"/>
<sequence>MNLIWIPIRAPRAISYRTALTLGACAGLVPASSTLALAPHAGPLILVKVHAADATEEERANKVAMRNVKEAYCVHRLIHRIVERAG</sequence>
<organism evidence="1 2">
    <name type="scientific">Pyrenophora tritici-repentis (strain Pt-1C-BFP)</name>
    <name type="common">Wheat tan spot fungus</name>
    <name type="synonym">Drechslera tritici-repentis</name>
    <dbReference type="NCBI Taxonomy" id="426418"/>
    <lineage>
        <taxon>Eukaryota</taxon>
        <taxon>Fungi</taxon>
        <taxon>Dikarya</taxon>
        <taxon>Ascomycota</taxon>
        <taxon>Pezizomycotina</taxon>
        <taxon>Dothideomycetes</taxon>
        <taxon>Pleosporomycetidae</taxon>
        <taxon>Pleosporales</taxon>
        <taxon>Pleosporineae</taxon>
        <taxon>Pleosporaceae</taxon>
        <taxon>Pyrenophora</taxon>
    </lineage>
</organism>
<name>B2VZS4_PYRTR</name>
<dbReference type="Proteomes" id="UP000001471">
    <property type="component" value="Unassembled WGS sequence"/>
</dbReference>
<dbReference type="AlphaFoldDB" id="B2VZS4"/>
<reference evidence="2" key="1">
    <citation type="journal article" date="2013" name="G3 (Bethesda)">
        <title>Comparative genomics of a plant-pathogenic fungus, Pyrenophora tritici-repentis, reveals transduplication and the impact of repeat elements on pathogenicity and population divergence.</title>
        <authorList>
            <person name="Manning V.A."/>
            <person name="Pandelova I."/>
            <person name="Dhillon B."/>
            <person name="Wilhelm L.J."/>
            <person name="Goodwin S.B."/>
            <person name="Berlin A.M."/>
            <person name="Figueroa M."/>
            <person name="Freitag M."/>
            <person name="Hane J.K."/>
            <person name="Henrissat B."/>
            <person name="Holman W.H."/>
            <person name="Kodira C.D."/>
            <person name="Martin J."/>
            <person name="Oliver R.P."/>
            <person name="Robbertse B."/>
            <person name="Schackwitz W."/>
            <person name="Schwartz D.C."/>
            <person name="Spatafora J.W."/>
            <person name="Turgeon B.G."/>
            <person name="Yandava C."/>
            <person name="Young S."/>
            <person name="Zhou S."/>
            <person name="Zeng Q."/>
            <person name="Grigoriev I.V."/>
            <person name="Ma L.-J."/>
            <person name="Ciuffetti L.M."/>
        </authorList>
    </citation>
    <scope>NUCLEOTIDE SEQUENCE [LARGE SCALE GENOMIC DNA]</scope>
    <source>
        <strain evidence="2">Pt-1C-BFP</strain>
    </source>
</reference>
<dbReference type="InParanoid" id="B2VZS4"/>
<evidence type="ECO:0000313" key="1">
    <source>
        <dbReference type="EMBL" id="EDU45437.1"/>
    </source>
</evidence>
<accession>B2VZS4</accession>